<dbReference type="Pfam" id="PF02225">
    <property type="entry name" value="PA"/>
    <property type="match status" value="1"/>
</dbReference>
<evidence type="ECO:0000313" key="11">
    <source>
        <dbReference type="EMBL" id="ETV69965.1"/>
    </source>
</evidence>
<keyword evidence="4 8" id="KW-0863">Zinc-finger</keyword>
<reference evidence="11" key="1">
    <citation type="submission" date="2013-12" db="EMBL/GenBank/DDBJ databases">
        <title>The Genome Sequence of Aphanomyces astaci APO3.</title>
        <authorList>
            <consortium name="The Broad Institute Genomics Platform"/>
            <person name="Russ C."/>
            <person name="Tyler B."/>
            <person name="van West P."/>
            <person name="Dieguez-Uribeondo J."/>
            <person name="Young S.K."/>
            <person name="Zeng Q."/>
            <person name="Gargeya S."/>
            <person name="Fitzgerald M."/>
            <person name="Abouelleil A."/>
            <person name="Alvarado L."/>
            <person name="Chapman S.B."/>
            <person name="Gainer-Dewar J."/>
            <person name="Goldberg J."/>
            <person name="Griggs A."/>
            <person name="Gujja S."/>
            <person name="Hansen M."/>
            <person name="Howarth C."/>
            <person name="Imamovic A."/>
            <person name="Ireland A."/>
            <person name="Larimer J."/>
            <person name="McCowan C."/>
            <person name="Murphy C."/>
            <person name="Pearson M."/>
            <person name="Poon T.W."/>
            <person name="Priest M."/>
            <person name="Roberts A."/>
            <person name="Saif S."/>
            <person name="Shea T."/>
            <person name="Sykes S."/>
            <person name="Wortman J."/>
            <person name="Nusbaum C."/>
            <person name="Birren B."/>
        </authorList>
    </citation>
    <scope>NUCLEOTIDE SEQUENCE [LARGE SCALE GENOMIC DNA]</scope>
    <source>
        <strain evidence="11">APO3</strain>
    </source>
</reference>
<dbReference type="GO" id="GO:0016020">
    <property type="term" value="C:membrane"/>
    <property type="evidence" value="ECO:0007669"/>
    <property type="project" value="UniProtKB-SubCell"/>
</dbReference>
<dbReference type="InterPro" id="IPR001841">
    <property type="entry name" value="Znf_RING"/>
</dbReference>
<evidence type="ECO:0000256" key="3">
    <source>
        <dbReference type="ARBA" id="ARBA00022723"/>
    </source>
</evidence>
<evidence type="ECO:0000256" key="4">
    <source>
        <dbReference type="ARBA" id="ARBA00022771"/>
    </source>
</evidence>
<dbReference type="Gene3D" id="3.50.30.30">
    <property type="match status" value="1"/>
</dbReference>
<feature type="transmembrane region" description="Helical" evidence="9">
    <location>
        <begin position="185"/>
        <end position="210"/>
    </location>
</feature>
<evidence type="ECO:0000256" key="7">
    <source>
        <dbReference type="ARBA" id="ARBA00023136"/>
    </source>
</evidence>
<dbReference type="GO" id="GO:0008270">
    <property type="term" value="F:zinc ion binding"/>
    <property type="evidence" value="ECO:0007669"/>
    <property type="project" value="UniProtKB-KW"/>
</dbReference>
<evidence type="ECO:0000256" key="9">
    <source>
        <dbReference type="SAM" id="Phobius"/>
    </source>
</evidence>
<dbReference type="SMART" id="SM00184">
    <property type="entry name" value="RING"/>
    <property type="match status" value="1"/>
</dbReference>
<dbReference type="RefSeq" id="XP_009840408.1">
    <property type="nucleotide sequence ID" value="XM_009842106.1"/>
</dbReference>
<dbReference type="InterPro" id="IPR046450">
    <property type="entry name" value="PA_dom_sf"/>
</dbReference>
<dbReference type="PANTHER" id="PTHR46539">
    <property type="entry name" value="E3 UBIQUITIN-PROTEIN LIGASE ATL42"/>
    <property type="match status" value="1"/>
</dbReference>
<protein>
    <recommendedName>
        <fullName evidence="10">RING-type domain-containing protein</fullName>
    </recommendedName>
</protein>
<dbReference type="CDD" id="cd16454">
    <property type="entry name" value="RING-H2_PA-TM-RING"/>
    <property type="match status" value="1"/>
</dbReference>
<proteinExistence type="predicted"/>
<dbReference type="InterPro" id="IPR013083">
    <property type="entry name" value="Znf_RING/FYVE/PHD"/>
</dbReference>
<dbReference type="VEuPathDB" id="FungiDB:H257_14339"/>
<keyword evidence="5" id="KW-0862">Zinc</keyword>
<evidence type="ECO:0000256" key="1">
    <source>
        <dbReference type="ARBA" id="ARBA00004167"/>
    </source>
</evidence>
<dbReference type="GeneID" id="20816335"/>
<accession>W4FR46</accession>
<sequence>MRRNRAGQGVRCCWWVVVAVLGMMMLPAACALVVERPCCSVMDHIPALFGANVTSEDFVGREIVKVEPFDACVGDIQNDLRGKMALIVRGDCNFAWKVLQAQRAHAVAVVVMDLQPRSPHELWEVQMVGDGNASDIHIPSVYVSHESGNTILQGLEQNQSVLVTLNATGHRTSLQRRHHTVLEGVVLYVLSTSVMFLVLSGACLAFSNAASWYQRTERTRAAKRLPVVAYEMKGDDDDSMCAICLEPFERHVLVKMLPCRHEFHHPCIDPWLEKQSSQCPLCKQDALSLGGSYKLPSPLLQDVLPSLFSLHNRTHLNFPSASSPFQMLMYACMVLPIVMLAIVLGILF</sequence>
<dbReference type="InterPro" id="IPR003137">
    <property type="entry name" value="PA_domain"/>
</dbReference>
<evidence type="ECO:0000259" key="10">
    <source>
        <dbReference type="PROSITE" id="PS50089"/>
    </source>
</evidence>
<name>W4FR46_APHAT</name>
<feature type="domain" description="RING-type" evidence="10">
    <location>
        <begin position="241"/>
        <end position="283"/>
    </location>
</feature>
<feature type="transmembrane region" description="Helical" evidence="9">
    <location>
        <begin position="12"/>
        <end position="34"/>
    </location>
</feature>
<dbReference type="PANTHER" id="PTHR46539:SF1">
    <property type="entry name" value="E3 UBIQUITIN-PROTEIN LIGASE ATL42"/>
    <property type="match status" value="1"/>
</dbReference>
<dbReference type="Pfam" id="PF13639">
    <property type="entry name" value="zf-RING_2"/>
    <property type="match status" value="1"/>
</dbReference>
<feature type="transmembrane region" description="Helical" evidence="9">
    <location>
        <begin position="327"/>
        <end position="347"/>
    </location>
</feature>
<dbReference type="Gene3D" id="3.30.40.10">
    <property type="entry name" value="Zinc/RING finger domain, C3HC4 (zinc finger)"/>
    <property type="match status" value="1"/>
</dbReference>
<evidence type="ECO:0000256" key="8">
    <source>
        <dbReference type="PROSITE-ProRule" id="PRU00175"/>
    </source>
</evidence>
<dbReference type="SUPFAM" id="SSF52025">
    <property type="entry name" value="PA domain"/>
    <property type="match status" value="1"/>
</dbReference>
<evidence type="ECO:0000256" key="2">
    <source>
        <dbReference type="ARBA" id="ARBA00022692"/>
    </source>
</evidence>
<gene>
    <name evidence="11" type="ORF">H257_14339</name>
</gene>
<dbReference type="STRING" id="112090.W4FR46"/>
<dbReference type="OrthoDB" id="8062037at2759"/>
<dbReference type="EMBL" id="KI913170">
    <property type="protein sequence ID" value="ETV69965.1"/>
    <property type="molecule type" value="Genomic_DNA"/>
</dbReference>
<evidence type="ECO:0000256" key="6">
    <source>
        <dbReference type="ARBA" id="ARBA00022989"/>
    </source>
</evidence>
<comment type="subcellular location">
    <subcellularLocation>
        <location evidence="1">Membrane</location>
        <topology evidence="1">Single-pass membrane protein</topology>
    </subcellularLocation>
</comment>
<keyword evidence="7 9" id="KW-0472">Membrane</keyword>
<keyword evidence="3" id="KW-0479">Metal-binding</keyword>
<dbReference type="AlphaFoldDB" id="W4FR46"/>
<dbReference type="PROSITE" id="PS50089">
    <property type="entry name" value="ZF_RING_2"/>
    <property type="match status" value="1"/>
</dbReference>
<organism evidence="11">
    <name type="scientific">Aphanomyces astaci</name>
    <name type="common">Crayfish plague agent</name>
    <dbReference type="NCBI Taxonomy" id="112090"/>
    <lineage>
        <taxon>Eukaryota</taxon>
        <taxon>Sar</taxon>
        <taxon>Stramenopiles</taxon>
        <taxon>Oomycota</taxon>
        <taxon>Saprolegniomycetes</taxon>
        <taxon>Saprolegniales</taxon>
        <taxon>Verrucalvaceae</taxon>
        <taxon>Aphanomyces</taxon>
    </lineage>
</organism>
<keyword evidence="6 9" id="KW-1133">Transmembrane helix</keyword>
<evidence type="ECO:0000256" key="5">
    <source>
        <dbReference type="ARBA" id="ARBA00022833"/>
    </source>
</evidence>
<dbReference type="SUPFAM" id="SSF57850">
    <property type="entry name" value="RING/U-box"/>
    <property type="match status" value="1"/>
</dbReference>
<keyword evidence="2 9" id="KW-0812">Transmembrane</keyword>